<organism evidence="3 4">
    <name type="scientific">Mycena belliarum</name>
    <dbReference type="NCBI Taxonomy" id="1033014"/>
    <lineage>
        <taxon>Eukaryota</taxon>
        <taxon>Fungi</taxon>
        <taxon>Dikarya</taxon>
        <taxon>Basidiomycota</taxon>
        <taxon>Agaricomycotina</taxon>
        <taxon>Agaricomycetes</taxon>
        <taxon>Agaricomycetidae</taxon>
        <taxon>Agaricales</taxon>
        <taxon>Marasmiineae</taxon>
        <taxon>Mycenaceae</taxon>
        <taxon>Mycena</taxon>
    </lineage>
</organism>
<keyword evidence="1" id="KW-0175">Coiled coil</keyword>
<evidence type="ECO:0000256" key="2">
    <source>
        <dbReference type="SAM" id="MobiDB-lite"/>
    </source>
</evidence>
<sequence length="230" mass="26358">MQGTPTRVRTRIGTSASCDDLKGSSARRARESATFQRLPAGGGKAIKTSRPIDDTPTKIRRVDPSRRWSASFERLGFGGGEAIETSRQSSTIEETPRTRRAAGNSEKAEETVTPERLKFAGANVRSIRTLSSRLDKLQLFESRRRSRLDSAKEREPSLEKERLDLAREKVALEAERVQIERERLALERKKLRFEEENARVEHLIELLKLKQCVWPWFDLQTINEEIEKAR</sequence>
<keyword evidence="4" id="KW-1185">Reference proteome</keyword>
<gene>
    <name evidence="3" type="ORF">B0H15DRAFT_839565</name>
</gene>
<name>A0AAD6U970_9AGAR</name>
<evidence type="ECO:0000313" key="3">
    <source>
        <dbReference type="EMBL" id="KAJ7089869.1"/>
    </source>
</evidence>
<proteinExistence type="predicted"/>
<evidence type="ECO:0000313" key="4">
    <source>
        <dbReference type="Proteomes" id="UP001222325"/>
    </source>
</evidence>
<protein>
    <submittedName>
        <fullName evidence="3">Uncharacterized protein</fullName>
    </submittedName>
</protein>
<dbReference type="Proteomes" id="UP001222325">
    <property type="component" value="Unassembled WGS sequence"/>
</dbReference>
<comment type="caution">
    <text evidence="3">The sequence shown here is derived from an EMBL/GenBank/DDBJ whole genome shotgun (WGS) entry which is preliminary data.</text>
</comment>
<evidence type="ECO:0000256" key="1">
    <source>
        <dbReference type="SAM" id="Coils"/>
    </source>
</evidence>
<feature type="region of interest" description="Disordered" evidence="2">
    <location>
        <begin position="84"/>
        <end position="112"/>
    </location>
</feature>
<feature type="compositionally biased region" description="Basic and acidic residues" evidence="2">
    <location>
        <begin position="50"/>
        <end position="59"/>
    </location>
</feature>
<reference evidence="3" key="1">
    <citation type="submission" date="2023-03" db="EMBL/GenBank/DDBJ databases">
        <title>Massive genome expansion in bonnet fungi (Mycena s.s.) driven by repeated elements and novel gene families across ecological guilds.</title>
        <authorList>
            <consortium name="Lawrence Berkeley National Laboratory"/>
            <person name="Harder C.B."/>
            <person name="Miyauchi S."/>
            <person name="Viragh M."/>
            <person name="Kuo A."/>
            <person name="Thoen E."/>
            <person name="Andreopoulos B."/>
            <person name="Lu D."/>
            <person name="Skrede I."/>
            <person name="Drula E."/>
            <person name="Henrissat B."/>
            <person name="Morin E."/>
            <person name="Kohler A."/>
            <person name="Barry K."/>
            <person name="LaButti K."/>
            <person name="Morin E."/>
            <person name="Salamov A."/>
            <person name="Lipzen A."/>
            <person name="Mereny Z."/>
            <person name="Hegedus B."/>
            <person name="Baldrian P."/>
            <person name="Stursova M."/>
            <person name="Weitz H."/>
            <person name="Taylor A."/>
            <person name="Grigoriev I.V."/>
            <person name="Nagy L.G."/>
            <person name="Martin F."/>
            <person name="Kauserud H."/>
        </authorList>
    </citation>
    <scope>NUCLEOTIDE SEQUENCE</scope>
    <source>
        <strain evidence="3">CBHHK173m</strain>
    </source>
</reference>
<feature type="region of interest" description="Disordered" evidence="2">
    <location>
        <begin position="1"/>
        <end position="59"/>
    </location>
</feature>
<accession>A0AAD6U970</accession>
<dbReference type="EMBL" id="JARJCN010000023">
    <property type="protein sequence ID" value="KAJ7089869.1"/>
    <property type="molecule type" value="Genomic_DNA"/>
</dbReference>
<feature type="compositionally biased region" description="Polar residues" evidence="2">
    <location>
        <begin position="1"/>
        <end position="17"/>
    </location>
</feature>
<feature type="coiled-coil region" evidence="1">
    <location>
        <begin position="148"/>
        <end position="199"/>
    </location>
</feature>
<dbReference type="AlphaFoldDB" id="A0AAD6U970"/>